<dbReference type="Proteomes" id="UP000232188">
    <property type="component" value="Unassembled WGS sequence"/>
</dbReference>
<sequence>MTTESDKTKTGSFLPVVKELAAYSSGSSTNRILEKLSTFSVQESECRVAIMETNDGKNLPDHLVGILRLFRIVNFKRQEVNSYYETAMSKYGVINSLTAKRRPTDDEARIKQVLTDYILKIESYFEKNDIGDEALIKEINRFLTELESFNLLNEDNLGSLVLSAKAISLLQPPMEKLIACYKDYDQVESILKRLIRIGEMIIEDAKAPG</sequence>
<gene>
    <name evidence="2" type="ORF">CH376_01475</name>
    <name evidence="1" type="ORF">CH380_00920</name>
</gene>
<dbReference type="Proteomes" id="UP000232149">
    <property type="component" value="Unassembled WGS sequence"/>
</dbReference>
<dbReference type="OrthoDB" id="344518at2"/>
<dbReference type="EMBL" id="NPDV01000001">
    <property type="protein sequence ID" value="PJZ55112.1"/>
    <property type="molecule type" value="Genomic_DNA"/>
</dbReference>
<dbReference type="RefSeq" id="WP_100783853.1">
    <property type="nucleotide sequence ID" value="NZ_NPDU01000002.1"/>
</dbReference>
<evidence type="ECO:0000313" key="4">
    <source>
        <dbReference type="Proteomes" id="UP000232188"/>
    </source>
</evidence>
<organism evidence="1 4">
    <name type="scientific">Leptospira adleri</name>
    <dbReference type="NCBI Taxonomy" id="2023186"/>
    <lineage>
        <taxon>Bacteria</taxon>
        <taxon>Pseudomonadati</taxon>
        <taxon>Spirochaetota</taxon>
        <taxon>Spirochaetia</taxon>
        <taxon>Leptospirales</taxon>
        <taxon>Leptospiraceae</taxon>
        <taxon>Leptospira</taxon>
    </lineage>
</organism>
<name>A0A2M9YU99_9LEPT</name>
<dbReference type="AlphaFoldDB" id="A0A2M9YU99"/>
<comment type="caution">
    <text evidence="1">The sequence shown here is derived from an EMBL/GenBank/DDBJ whole genome shotgun (WGS) entry which is preliminary data.</text>
</comment>
<evidence type="ECO:0000313" key="3">
    <source>
        <dbReference type="Proteomes" id="UP000232149"/>
    </source>
</evidence>
<evidence type="ECO:0000313" key="1">
    <source>
        <dbReference type="EMBL" id="PJZ55112.1"/>
    </source>
</evidence>
<dbReference type="EMBL" id="NPDU01000002">
    <property type="protein sequence ID" value="PJZ63814.1"/>
    <property type="molecule type" value="Genomic_DNA"/>
</dbReference>
<reference evidence="3 4" key="1">
    <citation type="submission" date="2017-07" db="EMBL/GenBank/DDBJ databases">
        <title>Leptospira spp. isolated from tropical soils.</title>
        <authorList>
            <person name="Thibeaux R."/>
            <person name="Iraola G."/>
            <person name="Ferres I."/>
            <person name="Bierque E."/>
            <person name="Girault D."/>
            <person name="Soupe-Gilbert M.-E."/>
            <person name="Picardeau M."/>
            <person name="Goarant C."/>
        </authorList>
    </citation>
    <scope>NUCLEOTIDE SEQUENCE [LARGE SCALE GENOMIC DNA]</scope>
    <source>
        <strain evidence="1 4">FH2-B-C1</strain>
        <strain evidence="2 3">FH2-B-D1</strain>
    </source>
</reference>
<keyword evidence="3" id="KW-1185">Reference proteome</keyword>
<evidence type="ECO:0000313" key="2">
    <source>
        <dbReference type="EMBL" id="PJZ63814.1"/>
    </source>
</evidence>
<proteinExistence type="predicted"/>
<protein>
    <submittedName>
        <fullName evidence="1">Uncharacterized protein</fullName>
    </submittedName>
</protein>
<accession>A0A2M9YU99</accession>